<dbReference type="InterPro" id="IPR011044">
    <property type="entry name" value="Quino_amine_DH_bsu"/>
</dbReference>
<dbReference type="Gene3D" id="2.130.10.10">
    <property type="entry name" value="YVTN repeat-like/Quinoprotein amine dehydrogenase"/>
    <property type="match status" value="1"/>
</dbReference>
<sequence>MAPNNYRLRACDLAFSPRGHLLYAATRGNIERLSWPDLKVQFTWPAPLGWYNLQRQLAISLDGYIAVSNWGSDIAVLTPNWEVKHYLTLADNEQFVISDSLQENPGEFESNKILKLHFDGKQNLWIFTTDNFLYCFDISSNKCLPIFQNKIADSISNACILPQQKSVVYISGYRGEAHAYHWDSNSTTRLSYEKESSSYHGETYKYETLYGIISLQVNMENTYMIFSSKTPHMMVAALQDNKCYPKDVIFCEQKSSPAWRLKCPSRTMAHAFHPHQEIIVSTNIAGDLLCIDQRKGHILKSSSKAYFPGYPKDASYWVDRLEIQVEVNTHQEISIEHRNPQGPAAEMERYDKIIAVNGEKVNGFHDFFLQIENSDRHCYIQIIRDESLTEIKADLDISSYE</sequence>
<accession>A0A5S9IQP0</accession>
<keyword evidence="2" id="KW-1185">Reference proteome</keyword>
<dbReference type="KEGG" id="uam:UABAM_04333"/>
<protein>
    <recommendedName>
        <fullName evidence="3">PDZ domain-containing protein</fullName>
    </recommendedName>
</protein>
<dbReference type="EMBL" id="AP019860">
    <property type="protein sequence ID" value="BBM85947.1"/>
    <property type="molecule type" value="Genomic_DNA"/>
</dbReference>
<dbReference type="InterPro" id="IPR036034">
    <property type="entry name" value="PDZ_sf"/>
</dbReference>
<dbReference type="InterPro" id="IPR015943">
    <property type="entry name" value="WD40/YVTN_repeat-like_dom_sf"/>
</dbReference>
<evidence type="ECO:0000313" key="1">
    <source>
        <dbReference type="EMBL" id="BBM85947.1"/>
    </source>
</evidence>
<evidence type="ECO:0008006" key="3">
    <source>
        <dbReference type="Google" id="ProtNLM"/>
    </source>
</evidence>
<proteinExistence type="predicted"/>
<dbReference type="Proteomes" id="UP000326354">
    <property type="component" value="Chromosome"/>
</dbReference>
<evidence type="ECO:0000313" key="2">
    <source>
        <dbReference type="Proteomes" id="UP000326354"/>
    </source>
</evidence>
<gene>
    <name evidence="1" type="ORF">UABAM_04333</name>
</gene>
<dbReference type="AlphaFoldDB" id="A0A5S9IQP0"/>
<name>A0A5S9IQP0_UABAM</name>
<dbReference type="RefSeq" id="WP_151970030.1">
    <property type="nucleotide sequence ID" value="NZ_AP019860.1"/>
</dbReference>
<dbReference type="SUPFAM" id="SSF50156">
    <property type="entry name" value="PDZ domain-like"/>
    <property type="match status" value="1"/>
</dbReference>
<organism evidence="1 2">
    <name type="scientific">Uabimicrobium amorphum</name>
    <dbReference type="NCBI Taxonomy" id="2596890"/>
    <lineage>
        <taxon>Bacteria</taxon>
        <taxon>Pseudomonadati</taxon>
        <taxon>Planctomycetota</taxon>
        <taxon>Candidatus Uabimicrobiia</taxon>
        <taxon>Candidatus Uabimicrobiales</taxon>
        <taxon>Candidatus Uabimicrobiaceae</taxon>
        <taxon>Candidatus Uabimicrobium</taxon>
    </lineage>
</organism>
<dbReference type="SUPFAM" id="SSF50969">
    <property type="entry name" value="YVTN repeat-like/Quinoprotein amine dehydrogenase"/>
    <property type="match status" value="1"/>
</dbReference>
<reference evidence="1 2" key="1">
    <citation type="submission" date="2019-08" db="EMBL/GenBank/DDBJ databases">
        <title>Complete genome sequence of Candidatus Uab amorphum.</title>
        <authorList>
            <person name="Shiratori T."/>
            <person name="Suzuki S."/>
            <person name="Kakizawa Y."/>
            <person name="Ishida K."/>
        </authorList>
    </citation>
    <scope>NUCLEOTIDE SEQUENCE [LARGE SCALE GENOMIC DNA]</scope>
    <source>
        <strain evidence="1 2">SRT547</strain>
    </source>
</reference>